<evidence type="ECO:0000256" key="2">
    <source>
        <dbReference type="ARBA" id="ARBA00004924"/>
    </source>
</evidence>
<sequence length="447" mass="49005">MTVHEVDVLMIGAGPANLALAVALEECGRSGAARGAMILEQHEDVKWQRNLMLPWARSQVSYVKDLVTLRNPRSRFSFLNFMHERGELDEFVNLGTFNPFRWQVSAYLQWVADSLEQVRVRYQARAERILPIHSESGAVLGFTVPLSDGDTVLCRDLVVGGGRDAHVPEVFRGLPAERVVHSTEYSTRVDATAKLARPGKPLRPVVVGGAQSAAEMFMALHQHAPGSSPTMLIRSIALKDYQTSKFVNELFYPSFVDEFYAMTDEVRAKVLGEMHLTNYAGLAAPFLEELYTMIYRQKMLGEPVSTIRGLTEVVGARTEPAAGGEEVVLDVRDLKRGGVEHVRCDAVFLGTGFDQRMPSMVRELAEAIGLDEVTVNRQYRADLGEDAHGALYLQGVNEATHGISDSLISVLAQRSAEIAGDIVERRGPGTGPDGGRRKSGDSVVVAA</sequence>
<comment type="cofactor">
    <cofactor evidence="1">
        <name>FAD</name>
        <dbReference type="ChEBI" id="CHEBI:57692"/>
    </cofactor>
</comment>
<evidence type="ECO:0000256" key="16">
    <source>
        <dbReference type="SAM" id="MobiDB-lite"/>
    </source>
</evidence>
<accession>A0ABY8XNM1</accession>
<evidence type="ECO:0000256" key="3">
    <source>
        <dbReference type="ARBA" id="ARBA00007588"/>
    </source>
</evidence>
<comment type="catalytic activity">
    <reaction evidence="15">
        <text>L-lysine + NADPH + O2 = N(6)-hydroxy-L-lysine + NADP(+) + H2O</text>
        <dbReference type="Rhea" id="RHEA:23228"/>
        <dbReference type="ChEBI" id="CHEBI:15377"/>
        <dbReference type="ChEBI" id="CHEBI:15379"/>
        <dbReference type="ChEBI" id="CHEBI:32551"/>
        <dbReference type="ChEBI" id="CHEBI:57783"/>
        <dbReference type="ChEBI" id="CHEBI:57820"/>
        <dbReference type="ChEBI" id="CHEBI:58349"/>
        <dbReference type="EC" id="1.14.13.59"/>
    </reaction>
</comment>
<dbReference type="RefSeq" id="WP_285454499.1">
    <property type="nucleotide sequence ID" value="NZ_CP127173.1"/>
</dbReference>
<dbReference type="EMBL" id="CP127173">
    <property type="protein sequence ID" value="WIV57260.1"/>
    <property type="molecule type" value="Genomic_DNA"/>
</dbReference>
<name>A0ABY8XNM1_9PSEU</name>
<dbReference type="Pfam" id="PF13434">
    <property type="entry name" value="Lys_Orn_oxgnase"/>
    <property type="match status" value="1"/>
</dbReference>
<evidence type="ECO:0000256" key="4">
    <source>
        <dbReference type="ARBA" id="ARBA00013076"/>
    </source>
</evidence>
<evidence type="ECO:0000256" key="13">
    <source>
        <dbReference type="ARBA" id="ARBA00032493"/>
    </source>
</evidence>
<evidence type="ECO:0000256" key="15">
    <source>
        <dbReference type="ARBA" id="ARBA00048407"/>
    </source>
</evidence>
<dbReference type="InterPro" id="IPR025700">
    <property type="entry name" value="Lys/Orn_oxygenase"/>
</dbReference>
<evidence type="ECO:0000256" key="8">
    <source>
        <dbReference type="ARBA" id="ARBA00022857"/>
    </source>
</evidence>
<evidence type="ECO:0000256" key="5">
    <source>
        <dbReference type="ARBA" id="ARBA00016406"/>
    </source>
</evidence>
<evidence type="ECO:0000313" key="18">
    <source>
        <dbReference type="Proteomes" id="UP001227101"/>
    </source>
</evidence>
<keyword evidence="8" id="KW-0521">NADP</keyword>
<keyword evidence="9" id="KW-0560">Oxidoreductase</keyword>
<evidence type="ECO:0000256" key="12">
    <source>
        <dbReference type="ARBA" id="ARBA00031158"/>
    </source>
</evidence>
<keyword evidence="6" id="KW-0285">Flavoprotein</keyword>
<organism evidence="17 18">
    <name type="scientific">Amycolatopsis nalaikhensis</name>
    <dbReference type="NCBI Taxonomy" id="715472"/>
    <lineage>
        <taxon>Bacteria</taxon>
        <taxon>Bacillati</taxon>
        <taxon>Actinomycetota</taxon>
        <taxon>Actinomycetes</taxon>
        <taxon>Pseudonocardiales</taxon>
        <taxon>Pseudonocardiaceae</taxon>
        <taxon>Amycolatopsis</taxon>
    </lineage>
</organism>
<dbReference type="GO" id="GO:0004497">
    <property type="term" value="F:monooxygenase activity"/>
    <property type="evidence" value="ECO:0007669"/>
    <property type="project" value="UniProtKB-KW"/>
</dbReference>
<protein>
    <recommendedName>
        <fullName evidence="5">L-lysine N6-monooxygenase MbtG</fullName>
        <ecNumber evidence="4">1.14.13.59</ecNumber>
    </recommendedName>
    <alternativeName>
        <fullName evidence="14">Lysine 6-N-hydroxylase</fullName>
    </alternativeName>
    <alternativeName>
        <fullName evidence="13">Lysine N6-hydroxylase</fullName>
    </alternativeName>
    <alternativeName>
        <fullName evidence="11">Lysine-N-oxygenase</fullName>
    </alternativeName>
    <alternativeName>
        <fullName evidence="12">Mycobactin synthase protein G</fullName>
    </alternativeName>
</protein>
<evidence type="ECO:0000256" key="9">
    <source>
        <dbReference type="ARBA" id="ARBA00023002"/>
    </source>
</evidence>
<evidence type="ECO:0000256" key="7">
    <source>
        <dbReference type="ARBA" id="ARBA00022827"/>
    </source>
</evidence>
<evidence type="ECO:0000256" key="10">
    <source>
        <dbReference type="ARBA" id="ARBA00023033"/>
    </source>
</evidence>
<feature type="region of interest" description="Disordered" evidence="16">
    <location>
        <begin position="421"/>
        <end position="447"/>
    </location>
</feature>
<evidence type="ECO:0000256" key="11">
    <source>
        <dbReference type="ARBA" id="ARBA00029939"/>
    </source>
</evidence>
<evidence type="ECO:0000256" key="1">
    <source>
        <dbReference type="ARBA" id="ARBA00001974"/>
    </source>
</evidence>
<dbReference type="Proteomes" id="UP001227101">
    <property type="component" value="Chromosome"/>
</dbReference>
<keyword evidence="10 17" id="KW-0503">Monooxygenase</keyword>
<dbReference type="PANTHER" id="PTHR42802">
    <property type="entry name" value="MONOOXYGENASE"/>
    <property type="match status" value="1"/>
</dbReference>
<dbReference type="Gene3D" id="3.50.50.60">
    <property type="entry name" value="FAD/NAD(P)-binding domain"/>
    <property type="match status" value="1"/>
</dbReference>
<gene>
    <name evidence="17" type="ORF">QP939_00735</name>
</gene>
<evidence type="ECO:0000313" key="17">
    <source>
        <dbReference type="EMBL" id="WIV57260.1"/>
    </source>
</evidence>
<comment type="similarity">
    <text evidence="3">Belongs to the lysine N(6)-hydroxylase/L-ornithine N(5)-oxygenase family.</text>
</comment>
<evidence type="ECO:0000256" key="6">
    <source>
        <dbReference type="ARBA" id="ARBA00022630"/>
    </source>
</evidence>
<keyword evidence="18" id="KW-1185">Reference proteome</keyword>
<dbReference type="PANTHER" id="PTHR42802:SF1">
    <property type="entry name" value="L-ORNITHINE N(5)-MONOOXYGENASE"/>
    <property type="match status" value="1"/>
</dbReference>
<dbReference type="InterPro" id="IPR036188">
    <property type="entry name" value="FAD/NAD-bd_sf"/>
</dbReference>
<comment type="pathway">
    <text evidence="2">Siderophore biosynthesis.</text>
</comment>
<reference evidence="17 18" key="1">
    <citation type="submission" date="2023-06" db="EMBL/GenBank/DDBJ databases">
        <authorList>
            <person name="Oyuntsetseg B."/>
            <person name="Kim S.B."/>
        </authorList>
    </citation>
    <scope>NUCLEOTIDE SEQUENCE [LARGE SCALE GENOMIC DNA]</scope>
    <source>
        <strain evidence="17 18">2-2</strain>
    </source>
</reference>
<dbReference type="EC" id="1.14.13.59" evidence="4"/>
<evidence type="ECO:0000256" key="14">
    <source>
        <dbReference type="ARBA" id="ARBA00032738"/>
    </source>
</evidence>
<keyword evidence="7" id="KW-0274">FAD</keyword>
<proteinExistence type="inferred from homology"/>
<dbReference type="SUPFAM" id="SSF51905">
    <property type="entry name" value="FAD/NAD(P)-binding domain"/>
    <property type="match status" value="1"/>
</dbReference>